<dbReference type="InterPro" id="IPR001810">
    <property type="entry name" value="F-box_dom"/>
</dbReference>
<feature type="domain" description="F-box" evidence="1">
    <location>
        <begin position="12"/>
        <end position="45"/>
    </location>
</feature>
<dbReference type="SUPFAM" id="SSF81383">
    <property type="entry name" value="F-box domain"/>
    <property type="match status" value="1"/>
</dbReference>
<accession>A0A8H6Y7J8</accession>
<dbReference type="InterPro" id="IPR036047">
    <property type="entry name" value="F-box-like_dom_sf"/>
</dbReference>
<comment type="caution">
    <text evidence="2">The sequence shown here is derived from an EMBL/GenBank/DDBJ whole genome shotgun (WGS) entry which is preliminary data.</text>
</comment>
<dbReference type="Proteomes" id="UP000623467">
    <property type="component" value="Unassembled WGS sequence"/>
</dbReference>
<organism evidence="2 3">
    <name type="scientific">Mycena sanguinolenta</name>
    <dbReference type="NCBI Taxonomy" id="230812"/>
    <lineage>
        <taxon>Eukaryota</taxon>
        <taxon>Fungi</taxon>
        <taxon>Dikarya</taxon>
        <taxon>Basidiomycota</taxon>
        <taxon>Agaricomycotina</taxon>
        <taxon>Agaricomycetes</taxon>
        <taxon>Agaricomycetidae</taxon>
        <taxon>Agaricales</taxon>
        <taxon>Marasmiineae</taxon>
        <taxon>Mycenaceae</taxon>
        <taxon>Mycena</taxon>
    </lineage>
</organism>
<dbReference type="EMBL" id="JACAZH010000012">
    <property type="protein sequence ID" value="KAF7353302.1"/>
    <property type="molecule type" value="Genomic_DNA"/>
</dbReference>
<evidence type="ECO:0000313" key="3">
    <source>
        <dbReference type="Proteomes" id="UP000623467"/>
    </source>
</evidence>
<evidence type="ECO:0000259" key="1">
    <source>
        <dbReference type="Pfam" id="PF00646"/>
    </source>
</evidence>
<dbReference type="Pfam" id="PF00646">
    <property type="entry name" value="F-box"/>
    <property type="match status" value="1"/>
</dbReference>
<name>A0A8H6Y7J8_9AGAR</name>
<evidence type="ECO:0000313" key="2">
    <source>
        <dbReference type="EMBL" id="KAF7353302.1"/>
    </source>
</evidence>
<sequence>MSESQDEVISTPELLELTLSHLPIRDLLLTAPLVCKTWLAITRTPALQRILFFEPDPSPRAACTHNPLLAQNVKDIKSMPWSRVPDAFNRPEASWRRMLVSQPPPQKTLVREIARWRGGVFERRAVVDGPLRMGALYDIILPLVDCRESAFCVRWHRDGDESDITLAAVYANPSLKPRIRVLDDEFYTVPIKLKNDLEFGKWGPCTVF</sequence>
<keyword evidence="3" id="KW-1185">Reference proteome</keyword>
<dbReference type="AlphaFoldDB" id="A0A8H6Y7J8"/>
<proteinExistence type="predicted"/>
<protein>
    <submittedName>
        <fullName evidence="2">Putative f-box domain protein</fullName>
    </submittedName>
</protein>
<gene>
    <name evidence="2" type="ORF">MSAN_01518200</name>
</gene>
<reference evidence="2" key="1">
    <citation type="submission" date="2020-05" db="EMBL/GenBank/DDBJ databases">
        <title>Mycena genomes resolve the evolution of fungal bioluminescence.</title>
        <authorList>
            <person name="Tsai I.J."/>
        </authorList>
    </citation>
    <scope>NUCLEOTIDE SEQUENCE</scope>
    <source>
        <strain evidence="2">160909Yilan</strain>
    </source>
</reference>
<dbReference type="OrthoDB" id="2949637at2759"/>
<dbReference type="Gene3D" id="1.20.1280.50">
    <property type="match status" value="1"/>
</dbReference>